<gene>
    <name evidence="1" type="ORF">BJ508DRAFT_25254</name>
</gene>
<evidence type="ECO:0000313" key="1">
    <source>
        <dbReference type="EMBL" id="RPA84664.1"/>
    </source>
</evidence>
<accession>A0A3N4ISS4</accession>
<name>A0A3N4ISS4_ASCIM</name>
<protein>
    <submittedName>
        <fullName evidence="1">Uncharacterized protein</fullName>
    </submittedName>
</protein>
<dbReference type="Proteomes" id="UP000275078">
    <property type="component" value="Unassembled WGS sequence"/>
</dbReference>
<organism evidence="1 2">
    <name type="scientific">Ascobolus immersus RN42</name>
    <dbReference type="NCBI Taxonomy" id="1160509"/>
    <lineage>
        <taxon>Eukaryota</taxon>
        <taxon>Fungi</taxon>
        <taxon>Dikarya</taxon>
        <taxon>Ascomycota</taxon>
        <taxon>Pezizomycotina</taxon>
        <taxon>Pezizomycetes</taxon>
        <taxon>Pezizales</taxon>
        <taxon>Ascobolaceae</taxon>
        <taxon>Ascobolus</taxon>
    </lineage>
</organism>
<dbReference type="AlphaFoldDB" id="A0A3N4ISS4"/>
<dbReference type="EMBL" id="ML119657">
    <property type="protein sequence ID" value="RPA84664.1"/>
    <property type="molecule type" value="Genomic_DNA"/>
</dbReference>
<evidence type="ECO:0000313" key="2">
    <source>
        <dbReference type="Proteomes" id="UP000275078"/>
    </source>
</evidence>
<reference evidence="1 2" key="1">
    <citation type="journal article" date="2018" name="Nat. Ecol. Evol.">
        <title>Pezizomycetes genomes reveal the molecular basis of ectomycorrhizal truffle lifestyle.</title>
        <authorList>
            <person name="Murat C."/>
            <person name="Payen T."/>
            <person name="Noel B."/>
            <person name="Kuo A."/>
            <person name="Morin E."/>
            <person name="Chen J."/>
            <person name="Kohler A."/>
            <person name="Krizsan K."/>
            <person name="Balestrini R."/>
            <person name="Da Silva C."/>
            <person name="Montanini B."/>
            <person name="Hainaut M."/>
            <person name="Levati E."/>
            <person name="Barry K.W."/>
            <person name="Belfiori B."/>
            <person name="Cichocki N."/>
            <person name="Clum A."/>
            <person name="Dockter R.B."/>
            <person name="Fauchery L."/>
            <person name="Guy J."/>
            <person name="Iotti M."/>
            <person name="Le Tacon F."/>
            <person name="Lindquist E.A."/>
            <person name="Lipzen A."/>
            <person name="Malagnac F."/>
            <person name="Mello A."/>
            <person name="Molinier V."/>
            <person name="Miyauchi S."/>
            <person name="Poulain J."/>
            <person name="Riccioni C."/>
            <person name="Rubini A."/>
            <person name="Sitrit Y."/>
            <person name="Splivallo R."/>
            <person name="Traeger S."/>
            <person name="Wang M."/>
            <person name="Zifcakova L."/>
            <person name="Wipf D."/>
            <person name="Zambonelli A."/>
            <person name="Paolocci F."/>
            <person name="Nowrousian M."/>
            <person name="Ottonello S."/>
            <person name="Baldrian P."/>
            <person name="Spatafora J.W."/>
            <person name="Henrissat B."/>
            <person name="Nagy L.G."/>
            <person name="Aury J.M."/>
            <person name="Wincker P."/>
            <person name="Grigoriev I.V."/>
            <person name="Bonfante P."/>
            <person name="Martin F.M."/>
        </authorList>
    </citation>
    <scope>NUCLEOTIDE SEQUENCE [LARGE SCALE GENOMIC DNA]</scope>
    <source>
        <strain evidence="1 2">RN42</strain>
    </source>
</reference>
<sequence>MYPSQWFRVTGRRLSGRCNQSGRIAKGGFARRRRKKYVTSVGKDGGALESKGCCFSFEVRLDRKGRRSFPAVFWVSKFTGALSGYACLCRRMGMGWRRDKRVGGRDERHCRTGNSDSNGK</sequence>
<proteinExistence type="predicted"/>
<keyword evidence="2" id="KW-1185">Reference proteome</keyword>